<dbReference type="Proteomes" id="UP000215086">
    <property type="component" value="Chromosome"/>
</dbReference>
<keyword evidence="5" id="KW-0418">Kinase</keyword>
<keyword evidence="11" id="KW-1185">Reference proteome</keyword>
<dbReference type="PANTHER" id="PTHR45453:SF1">
    <property type="entry name" value="PHOSPHATE REGULON SENSOR PROTEIN PHOR"/>
    <property type="match status" value="1"/>
</dbReference>
<keyword evidence="4 10" id="KW-0808">Transferase</keyword>
<dbReference type="InterPro" id="IPR036097">
    <property type="entry name" value="HisK_dim/P_sf"/>
</dbReference>
<evidence type="ECO:0000256" key="5">
    <source>
        <dbReference type="ARBA" id="ARBA00022777"/>
    </source>
</evidence>
<dbReference type="PANTHER" id="PTHR45453">
    <property type="entry name" value="PHOSPHATE REGULON SENSOR PROTEIN PHOR"/>
    <property type="match status" value="1"/>
</dbReference>
<keyword evidence="3" id="KW-0597">Phosphoprotein</keyword>
<dbReference type="CDD" id="cd00075">
    <property type="entry name" value="HATPase"/>
    <property type="match status" value="1"/>
</dbReference>
<feature type="domain" description="PAS" evidence="9">
    <location>
        <begin position="235"/>
        <end position="287"/>
    </location>
</feature>
<dbReference type="SMART" id="SM00388">
    <property type="entry name" value="HisKA"/>
    <property type="match status" value="1"/>
</dbReference>
<dbReference type="GO" id="GO:0016036">
    <property type="term" value="P:cellular response to phosphate starvation"/>
    <property type="evidence" value="ECO:0007669"/>
    <property type="project" value="TreeGrafter"/>
</dbReference>
<evidence type="ECO:0000256" key="6">
    <source>
        <dbReference type="ARBA" id="ARBA00023012"/>
    </source>
</evidence>
<dbReference type="FunFam" id="1.10.287.130:FF:000001">
    <property type="entry name" value="Two-component sensor histidine kinase"/>
    <property type="match status" value="1"/>
</dbReference>
<dbReference type="SMART" id="SM00091">
    <property type="entry name" value="PAS"/>
    <property type="match status" value="1"/>
</dbReference>
<dbReference type="AlphaFoldDB" id="A0A286REV0"/>
<keyword evidence="7" id="KW-0472">Membrane</keyword>
<dbReference type="InterPro" id="IPR003594">
    <property type="entry name" value="HATPase_dom"/>
</dbReference>
<proteinExistence type="predicted"/>
<name>A0A286REV0_9BACT</name>
<dbReference type="Pfam" id="PF00512">
    <property type="entry name" value="HisKA"/>
    <property type="match status" value="1"/>
</dbReference>
<dbReference type="InterPro" id="IPR036890">
    <property type="entry name" value="HATPase_C_sf"/>
</dbReference>
<comment type="catalytic activity">
    <reaction evidence="1">
        <text>ATP + protein L-histidine = ADP + protein N-phospho-L-histidine.</text>
        <dbReference type="EC" id="2.7.13.3"/>
    </reaction>
</comment>
<accession>A0A286REV0</accession>
<dbReference type="InterPro" id="IPR003661">
    <property type="entry name" value="HisK_dim/P_dom"/>
</dbReference>
<dbReference type="SUPFAM" id="SSF55874">
    <property type="entry name" value="ATPase domain of HSP90 chaperone/DNA topoisomerase II/histidine kinase"/>
    <property type="match status" value="1"/>
</dbReference>
<dbReference type="Gene3D" id="3.30.565.10">
    <property type="entry name" value="Histidine kinase-like ATPase, C-terminal domain"/>
    <property type="match status" value="1"/>
</dbReference>
<dbReference type="Gene3D" id="1.10.287.130">
    <property type="match status" value="1"/>
</dbReference>
<evidence type="ECO:0000313" key="11">
    <source>
        <dbReference type="Proteomes" id="UP000215086"/>
    </source>
</evidence>
<dbReference type="InterPro" id="IPR005467">
    <property type="entry name" value="His_kinase_dom"/>
</dbReference>
<evidence type="ECO:0000259" key="9">
    <source>
        <dbReference type="PROSITE" id="PS50112"/>
    </source>
</evidence>
<evidence type="ECO:0000256" key="1">
    <source>
        <dbReference type="ARBA" id="ARBA00000085"/>
    </source>
</evidence>
<dbReference type="GO" id="GO:0005886">
    <property type="term" value="C:plasma membrane"/>
    <property type="evidence" value="ECO:0007669"/>
    <property type="project" value="TreeGrafter"/>
</dbReference>
<evidence type="ECO:0000256" key="2">
    <source>
        <dbReference type="ARBA" id="ARBA00012438"/>
    </source>
</evidence>
<dbReference type="PROSITE" id="PS50112">
    <property type="entry name" value="PAS"/>
    <property type="match status" value="1"/>
</dbReference>
<dbReference type="SUPFAM" id="SSF47384">
    <property type="entry name" value="Homodimeric domain of signal transducing histidine kinase"/>
    <property type="match status" value="1"/>
</dbReference>
<dbReference type="InterPro" id="IPR050351">
    <property type="entry name" value="BphY/WalK/GraS-like"/>
</dbReference>
<dbReference type="InterPro" id="IPR035965">
    <property type="entry name" value="PAS-like_dom_sf"/>
</dbReference>
<dbReference type="InterPro" id="IPR004358">
    <property type="entry name" value="Sig_transdc_His_kin-like_C"/>
</dbReference>
<feature type="domain" description="Histidine kinase" evidence="8">
    <location>
        <begin position="359"/>
        <end position="575"/>
    </location>
</feature>
<evidence type="ECO:0000256" key="3">
    <source>
        <dbReference type="ARBA" id="ARBA00022553"/>
    </source>
</evidence>
<dbReference type="EMBL" id="CP018477">
    <property type="protein sequence ID" value="ASV74472.1"/>
    <property type="molecule type" value="Genomic_DNA"/>
</dbReference>
<evidence type="ECO:0000256" key="7">
    <source>
        <dbReference type="ARBA" id="ARBA00023136"/>
    </source>
</evidence>
<dbReference type="InterPro" id="IPR013656">
    <property type="entry name" value="PAS_4"/>
</dbReference>
<sequence>MLLTFWAVTTVPIALIWLLTSPATHEQLVNMWIEERAHYLARTILPDETAKQMTDLQALTNVLRQKAGALELQLAIFDAGGRVLVATTPGITRAATEPSEVQLCRNSGRPVFRWQEVRSGGHLRCVAAFPVTALSAPAVLWLEQEIPLSSANLSGTILWSGLRSIGWGSLLGAMGWLVVGLWVDRVLAGLSPEKLVKERGPSVPRWYPQEIVQLAQQWRDYTVQRENERKRLRQIQAELEAVLEHLADGILILDREGRGQKWNQQAAQLLRFPPHLSPGQLILSERIRHPAFPPWWQRVLSGEASPPLRLTHEFPEQHLELRAVPLRFDDTGDVHFLVVVRDVTRTEVLDRVRRDFVANVSHELKTPLTTMKGFLETLLDGAIEEPDQARHFTQIVFEQTERLERIVDDLLVLTRLDSATDQPLERQQVKASALIQGAIEQCQLAAERKNMTLKAEIVTDPDLDVNPRLFQMAIVNLIDNAIKYSDPGKTITVRVEMQDKEILFSVIDEGWGIESRHLPRIFERFYCVDPGRSRELGGTGLGLSIVKHVAQVHGGYVTVTSEVGRGSTFTIHLPK</sequence>
<dbReference type="Pfam" id="PF08448">
    <property type="entry name" value="PAS_4"/>
    <property type="match status" value="1"/>
</dbReference>
<dbReference type="InterPro" id="IPR000014">
    <property type="entry name" value="PAS"/>
</dbReference>
<keyword evidence="6" id="KW-0902">Two-component regulatory system</keyword>
<dbReference type="Pfam" id="PF02518">
    <property type="entry name" value="HATPase_c"/>
    <property type="match status" value="1"/>
</dbReference>
<dbReference type="PROSITE" id="PS50109">
    <property type="entry name" value="HIS_KIN"/>
    <property type="match status" value="1"/>
</dbReference>
<evidence type="ECO:0000256" key="4">
    <source>
        <dbReference type="ARBA" id="ARBA00022679"/>
    </source>
</evidence>
<dbReference type="FunFam" id="3.30.565.10:FF:000006">
    <property type="entry name" value="Sensor histidine kinase WalK"/>
    <property type="match status" value="1"/>
</dbReference>
<organism evidence="10 11">
    <name type="scientific">Thermogutta terrifontis</name>
    <dbReference type="NCBI Taxonomy" id="1331910"/>
    <lineage>
        <taxon>Bacteria</taxon>
        <taxon>Pseudomonadati</taxon>
        <taxon>Planctomycetota</taxon>
        <taxon>Planctomycetia</taxon>
        <taxon>Pirellulales</taxon>
        <taxon>Thermoguttaceae</taxon>
        <taxon>Thermogutta</taxon>
    </lineage>
</organism>
<dbReference type="CDD" id="cd00130">
    <property type="entry name" value="PAS"/>
    <property type="match status" value="1"/>
</dbReference>
<evidence type="ECO:0000259" key="8">
    <source>
        <dbReference type="PROSITE" id="PS50109"/>
    </source>
</evidence>
<dbReference type="PRINTS" id="PR00344">
    <property type="entry name" value="BCTRLSENSOR"/>
</dbReference>
<dbReference type="EC" id="2.7.13.3" evidence="2"/>
<dbReference type="SMART" id="SM00387">
    <property type="entry name" value="HATPase_c"/>
    <property type="match status" value="1"/>
</dbReference>
<dbReference type="KEGG" id="ttf:THTE_1870"/>
<reference evidence="10 11" key="1">
    <citation type="journal article" name="Front. Microbiol.">
        <title>Sugar Metabolism of the First Thermophilic Planctomycete Thermogutta terrifontis: Comparative Genomic and Transcriptomic Approaches.</title>
        <authorList>
            <person name="Elcheninov A.G."/>
            <person name="Menzel P."/>
            <person name="Gudbergsdottir S.R."/>
            <person name="Slesarev A.I."/>
            <person name="Kadnikov V.V."/>
            <person name="Krogh A."/>
            <person name="Bonch-Osmolovskaya E.A."/>
            <person name="Peng X."/>
            <person name="Kublanov I.V."/>
        </authorList>
    </citation>
    <scope>NUCLEOTIDE SEQUENCE [LARGE SCALE GENOMIC DNA]</scope>
    <source>
        <strain evidence="10 11">R1</strain>
    </source>
</reference>
<dbReference type="GO" id="GO:0004721">
    <property type="term" value="F:phosphoprotein phosphatase activity"/>
    <property type="evidence" value="ECO:0007669"/>
    <property type="project" value="TreeGrafter"/>
</dbReference>
<evidence type="ECO:0000313" key="10">
    <source>
        <dbReference type="EMBL" id="ASV74472.1"/>
    </source>
</evidence>
<dbReference type="CDD" id="cd00082">
    <property type="entry name" value="HisKA"/>
    <property type="match status" value="1"/>
</dbReference>
<dbReference type="GO" id="GO:0000155">
    <property type="term" value="F:phosphorelay sensor kinase activity"/>
    <property type="evidence" value="ECO:0007669"/>
    <property type="project" value="InterPro"/>
</dbReference>
<dbReference type="Gene3D" id="3.30.450.20">
    <property type="entry name" value="PAS domain"/>
    <property type="match status" value="1"/>
</dbReference>
<dbReference type="SUPFAM" id="SSF55785">
    <property type="entry name" value="PYP-like sensor domain (PAS domain)"/>
    <property type="match status" value="1"/>
</dbReference>
<protein>
    <recommendedName>
        <fullName evidence="2">histidine kinase</fullName>
        <ecNumber evidence="2">2.7.13.3</ecNumber>
    </recommendedName>
</protein>
<gene>
    <name evidence="10" type="ORF">THTE_1870</name>
</gene>